<organism evidence="2 3">
    <name type="scientific">Striga asiatica</name>
    <name type="common">Asiatic witchweed</name>
    <name type="synonym">Buchnera asiatica</name>
    <dbReference type="NCBI Taxonomy" id="4170"/>
    <lineage>
        <taxon>Eukaryota</taxon>
        <taxon>Viridiplantae</taxon>
        <taxon>Streptophyta</taxon>
        <taxon>Embryophyta</taxon>
        <taxon>Tracheophyta</taxon>
        <taxon>Spermatophyta</taxon>
        <taxon>Magnoliopsida</taxon>
        <taxon>eudicotyledons</taxon>
        <taxon>Gunneridae</taxon>
        <taxon>Pentapetalae</taxon>
        <taxon>asterids</taxon>
        <taxon>lamiids</taxon>
        <taxon>Lamiales</taxon>
        <taxon>Orobanchaceae</taxon>
        <taxon>Buchnereae</taxon>
        <taxon>Striga</taxon>
    </lineage>
</organism>
<sequence length="106" mass="10948">MRTTIAGIFTGPQTLPLAVKISAKDRNSVDPHELQPVLPIPENLVIRGSHKSPVDVNRDGLPLAGAAIKNHGPQVVPPLGHINNGCGPQIGAGPVPRLQKGPLGVG</sequence>
<protein>
    <submittedName>
        <fullName evidence="2">Disease resistance-responsive (Dirigent-likeprotein) family protein</fullName>
    </submittedName>
</protein>
<comment type="caution">
    <text evidence="2">The sequence shown here is derived from an EMBL/GenBank/DDBJ whole genome shotgun (WGS) entry which is preliminary data.</text>
</comment>
<evidence type="ECO:0000256" key="1">
    <source>
        <dbReference type="SAM" id="MobiDB-lite"/>
    </source>
</evidence>
<proteinExistence type="predicted"/>
<reference evidence="3" key="1">
    <citation type="journal article" date="2019" name="Curr. Biol.">
        <title>Genome Sequence of Striga asiatica Provides Insight into the Evolution of Plant Parasitism.</title>
        <authorList>
            <person name="Yoshida S."/>
            <person name="Kim S."/>
            <person name="Wafula E.K."/>
            <person name="Tanskanen J."/>
            <person name="Kim Y.M."/>
            <person name="Honaas L."/>
            <person name="Yang Z."/>
            <person name="Spallek T."/>
            <person name="Conn C.E."/>
            <person name="Ichihashi Y."/>
            <person name="Cheong K."/>
            <person name="Cui S."/>
            <person name="Der J.P."/>
            <person name="Gundlach H."/>
            <person name="Jiao Y."/>
            <person name="Hori C."/>
            <person name="Ishida J.K."/>
            <person name="Kasahara H."/>
            <person name="Kiba T."/>
            <person name="Kim M.S."/>
            <person name="Koo N."/>
            <person name="Laohavisit A."/>
            <person name="Lee Y.H."/>
            <person name="Lumba S."/>
            <person name="McCourt P."/>
            <person name="Mortimer J.C."/>
            <person name="Mutuku J.M."/>
            <person name="Nomura T."/>
            <person name="Sasaki-Sekimoto Y."/>
            <person name="Seto Y."/>
            <person name="Wang Y."/>
            <person name="Wakatake T."/>
            <person name="Sakakibara H."/>
            <person name="Demura T."/>
            <person name="Yamaguchi S."/>
            <person name="Yoneyama K."/>
            <person name="Manabe R.I."/>
            <person name="Nelson D.C."/>
            <person name="Schulman A.H."/>
            <person name="Timko M.P."/>
            <person name="dePamphilis C.W."/>
            <person name="Choi D."/>
            <person name="Shirasu K."/>
        </authorList>
    </citation>
    <scope>NUCLEOTIDE SEQUENCE [LARGE SCALE GENOMIC DNA]</scope>
    <source>
        <strain evidence="3">cv. UVA1</strain>
    </source>
</reference>
<dbReference type="EMBL" id="BKCP01004849">
    <property type="protein sequence ID" value="GER34186.1"/>
    <property type="molecule type" value="Genomic_DNA"/>
</dbReference>
<keyword evidence="3" id="KW-1185">Reference proteome</keyword>
<evidence type="ECO:0000313" key="3">
    <source>
        <dbReference type="Proteomes" id="UP000325081"/>
    </source>
</evidence>
<evidence type="ECO:0000313" key="2">
    <source>
        <dbReference type="EMBL" id="GER34186.1"/>
    </source>
</evidence>
<dbReference type="AlphaFoldDB" id="A0A5A7PNE2"/>
<name>A0A5A7PNE2_STRAF</name>
<dbReference type="Proteomes" id="UP000325081">
    <property type="component" value="Unassembled WGS sequence"/>
</dbReference>
<feature type="region of interest" description="Disordered" evidence="1">
    <location>
        <begin position="86"/>
        <end position="106"/>
    </location>
</feature>
<accession>A0A5A7PNE2</accession>
<gene>
    <name evidence="2" type="ORF">STAS_10373</name>
</gene>